<protein>
    <submittedName>
        <fullName evidence="2">Uncharacterized protein</fullName>
    </submittedName>
</protein>
<evidence type="ECO:0000256" key="1">
    <source>
        <dbReference type="SAM" id="MobiDB-lite"/>
    </source>
</evidence>
<proteinExistence type="predicted"/>
<dbReference type="OrthoDB" id="8062037at2759"/>
<evidence type="ECO:0000313" key="3">
    <source>
        <dbReference type="EMBL" id="KAF3551498.1"/>
    </source>
</evidence>
<dbReference type="EMBL" id="QGKY02000089">
    <property type="protein sequence ID" value="KAF2612576.1"/>
    <property type="molecule type" value="Genomic_DNA"/>
</dbReference>
<dbReference type="EMBL" id="QGKV02000832">
    <property type="protein sequence ID" value="KAF3551498.1"/>
    <property type="molecule type" value="Genomic_DNA"/>
</dbReference>
<sequence length="114" mass="12834">MAGMLPGVECARRRRFHGGAPPIDLSNTASVAVEPGRVWARRPSFSLYTTNHDQAYVSFSERNVRNKSYGDNNDEKLVVAAKELRRGWTIEKKKKHGFHLQKPIHGNPSAETHP</sequence>
<dbReference type="AlphaFoldDB" id="A0A3N6RYV2"/>
<evidence type="ECO:0000313" key="2">
    <source>
        <dbReference type="EMBL" id="KAF2612576.1"/>
    </source>
</evidence>
<keyword evidence="4" id="KW-1185">Reference proteome</keyword>
<accession>A0A3N6RYV2</accession>
<reference evidence="2" key="1">
    <citation type="submission" date="2019-12" db="EMBL/GenBank/DDBJ databases">
        <title>Genome sequencing and annotation of Brassica cretica.</title>
        <authorList>
            <person name="Studholme D.J."/>
            <person name="Sarris P.F."/>
        </authorList>
    </citation>
    <scope>NUCLEOTIDE SEQUENCE</scope>
    <source>
        <strain evidence="2">PFS-102/07</strain>
        <tissue evidence="2">Leaf</tissue>
    </source>
</reference>
<name>A0A3N6RYV2_BRACR</name>
<reference evidence="3" key="2">
    <citation type="submission" date="2019-12" db="EMBL/GenBank/DDBJ databases">
        <authorList>
            <person name="Studholme D.J."/>
            <person name="Sarris P."/>
        </authorList>
    </citation>
    <scope>NUCLEOTIDE SEQUENCE</scope>
    <source>
        <strain evidence="3">PFS-1207/04</strain>
        <tissue evidence="3">Leaf</tissue>
    </source>
</reference>
<comment type="caution">
    <text evidence="2">The sequence shown here is derived from an EMBL/GenBank/DDBJ whole genome shotgun (WGS) entry which is preliminary data.</text>
</comment>
<gene>
    <name evidence="3" type="ORF">DY000_02005260</name>
    <name evidence="2" type="ORF">F2Q70_00010527</name>
</gene>
<organism evidence="2">
    <name type="scientific">Brassica cretica</name>
    <name type="common">Mustard</name>
    <dbReference type="NCBI Taxonomy" id="69181"/>
    <lineage>
        <taxon>Eukaryota</taxon>
        <taxon>Viridiplantae</taxon>
        <taxon>Streptophyta</taxon>
        <taxon>Embryophyta</taxon>
        <taxon>Tracheophyta</taxon>
        <taxon>Spermatophyta</taxon>
        <taxon>Magnoliopsida</taxon>
        <taxon>eudicotyledons</taxon>
        <taxon>Gunneridae</taxon>
        <taxon>Pentapetalae</taxon>
        <taxon>rosids</taxon>
        <taxon>malvids</taxon>
        <taxon>Brassicales</taxon>
        <taxon>Brassicaceae</taxon>
        <taxon>Brassiceae</taxon>
        <taxon>Brassica</taxon>
    </lineage>
</organism>
<dbReference type="Proteomes" id="UP000266723">
    <property type="component" value="Unassembled WGS sequence"/>
</dbReference>
<evidence type="ECO:0000313" key="4">
    <source>
        <dbReference type="Proteomes" id="UP000266723"/>
    </source>
</evidence>
<feature type="region of interest" description="Disordered" evidence="1">
    <location>
        <begin position="95"/>
        <end position="114"/>
    </location>
</feature>
<reference evidence="3 4" key="3">
    <citation type="journal article" date="2020" name="BMC Genomics">
        <title>Intraspecific diversification of the crop wild relative Brassica cretica Lam. using demographic model selection.</title>
        <authorList>
            <person name="Kioukis A."/>
            <person name="Michalopoulou V.A."/>
            <person name="Briers L."/>
            <person name="Pirintsos S."/>
            <person name="Studholme D.J."/>
            <person name="Pavlidis P."/>
            <person name="Sarris P.F."/>
        </authorList>
    </citation>
    <scope>NUCLEOTIDE SEQUENCE [LARGE SCALE GENOMIC DNA]</scope>
    <source>
        <strain evidence="4">cv. PFS-1207/04</strain>
        <strain evidence="3">PFS-1207/04</strain>
    </source>
</reference>